<sequence length="274" mass="28518">MAFEGKVAVITGAASGIGRGLAERGHALGLKLVLADRDAAAAEALAASLEGAIAVPTDVADPAALAALADAAWAAFGGVDYLFNNAGIMATGYSWEIDPARWDASIDVNLKGILHGIRAFVPRMIDQGRGHIVNTASVGGFGASPLMAPYSVTKFAAVALTESLHAELAMLGAPVRVSLLAPGPVKTAIFENPFGGAVNPATQRFVDELRHMLDSYGLEPGPFADKVYEAIAAGEFWIVPQPEALDPMLKARTETILARRTPEFSWNGGEPADA</sequence>
<dbReference type="AlphaFoldDB" id="A0A1S1HHL7"/>
<keyword evidence="2 4" id="KW-0560">Oxidoreductase</keyword>
<dbReference type="EMBL" id="MIPT01000001">
    <property type="protein sequence ID" value="OHT20733.1"/>
    <property type="molecule type" value="Genomic_DNA"/>
</dbReference>
<dbReference type="GO" id="GO:0016491">
    <property type="term" value="F:oxidoreductase activity"/>
    <property type="evidence" value="ECO:0007669"/>
    <property type="project" value="UniProtKB-KW"/>
</dbReference>
<protein>
    <submittedName>
        <fullName evidence="4">Putative oxidoreductase</fullName>
        <ecNumber evidence="4">1.-.-.-</ecNumber>
    </submittedName>
</protein>
<evidence type="ECO:0000313" key="5">
    <source>
        <dbReference type="Proteomes" id="UP000179467"/>
    </source>
</evidence>
<proteinExistence type="inferred from homology"/>
<dbReference type="InterPro" id="IPR036291">
    <property type="entry name" value="NAD(P)-bd_dom_sf"/>
</dbReference>
<comment type="similarity">
    <text evidence="1 3">Belongs to the short-chain dehydrogenases/reductases (SDR) family.</text>
</comment>
<evidence type="ECO:0000313" key="4">
    <source>
        <dbReference type="EMBL" id="OHT20733.1"/>
    </source>
</evidence>
<evidence type="ECO:0000256" key="2">
    <source>
        <dbReference type="ARBA" id="ARBA00023002"/>
    </source>
</evidence>
<comment type="caution">
    <text evidence="4">The sequence shown here is derived from an EMBL/GenBank/DDBJ whole genome shotgun (WGS) entry which is preliminary data.</text>
</comment>
<gene>
    <name evidence="4" type="ORF">BHE75_02734</name>
</gene>
<dbReference type="SUPFAM" id="SSF51735">
    <property type="entry name" value="NAD(P)-binding Rossmann-fold domains"/>
    <property type="match status" value="1"/>
</dbReference>
<dbReference type="PRINTS" id="PR00081">
    <property type="entry name" value="GDHRDH"/>
</dbReference>
<name>A0A1S1HHL7_9SPHN</name>
<dbReference type="OrthoDB" id="7191281at2"/>
<dbReference type="CDD" id="cd05233">
    <property type="entry name" value="SDR_c"/>
    <property type="match status" value="1"/>
</dbReference>
<evidence type="ECO:0000256" key="3">
    <source>
        <dbReference type="RuleBase" id="RU000363"/>
    </source>
</evidence>
<dbReference type="InterPro" id="IPR002347">
    <property type="entry name" value="SDR_fam"/>
</dbReference>
<dbReference type="PANTHER" id="PTHR43391">
    <property type="entry name" value="RETINOL DEHYDROGENASE-RELATED"/>
    <property type="match status" value="1"/>
</dbReference>
<dbReference type="Proteomes" id="UP000179467">
    <property type="component" value="Unassembled WGS sequence"/>
</dbReference>
<organism evidence="4 5">
    <name type="scientific">Edaphosphingomonas haloaromaticamans</name>
    <dbReference type="NCBI Taxonomy" id="653954"/>
    <lineage>
        <taxon>Bacteria</taxon>
        <taxon>Pseudomonadati</taxon>
        <taxon>Pseudomonadota</taxon>
        <taxon>Alphaproteobacteria</taxon>
        <taxon>Sphingomonadales</taxon>
        <taxon>Rhizorhabdaceae</taxon>
        <taxon>Edaphosphingomonas</taxon>
    </lineage>
</organism>
<dbReference type="RefSeq" id="WP_070934183.1">
    <property type="nucleotide sequence ID" value="NZ_MIPT01000001.1"/>
</dbReference>
<keyword evidence="5" id="KW-1185">Reference proteome</keyword>
<dbReference type="EC" id="1.-.-.-" evidence="4"/>
<reference evidence="4 5" key="1">
    <citation type="submission" date="2016-09" db="EMBL/GenBank/DDBJ databases">
        <title>Metabolic pathway, cell adaptation mechanisms and a novel monoxygenase revealed through proteogenomic-transcription analysis of a Sphingomonas haloaromaticamans strain degrading the fungicide ortho-phenylphenol.</title>
        <authorList>
            <person name="Perruchon C."/>
            <person name="Papadopoulou E.S."/>
            <person name="Rousidou C."/>
            <person name="Vasileiadis S."/>
            <person name="Tanou G."/>
            <person name="Amoutzias G."/>
            <person name="Molassiotis A."/>
            <person name="Karpouzas D.G."/>
        </authorList>
    </citation>
    <scope>NUCLEOTIDE SEQUENCE [LARGE SCALE GENOMIC DNA]</scope>
    <source>
        <strain evidence="4 5">P3</strain>
    </source>
</reference>
<accession>A0A1S1HHL7</accession>
<evidence type="ECO:0000256" key="1">
    <source>
        <dbReference type="ARBA" id="ARBA00006484"/>
    </source>
</evidence>
<dbReference type="Pfam" id="PF00106">
    <property type="entry name" value="adh_short"/>
    <property type="match status" value="1"/>
</dbReference>
<dbReference type="PROSITE" id="PS00061">
    <property type="entry name" value="ADH_SHORT"/>
    <property type="match status" value="1"/>
</dbReference>
<dbReference type="PRINTS" id="PR00080">
    <property type="entry name" value="SDRFAMILY"/>
</dbReference>
<dbReference type="FunFam" id="3.40.50.720:FF:000084">
    <property type="entry name" value="Short-chain dehydrogenase reductase"/>
    <property type="match status" value="1"/>
</dbReference>
<dbReference type="PANTHER" id="PTHR43391:SF82">
    <property type="entry name" value="OXIDOREDUCTASE SADH-RELATED"/>
    <property type="match status" value="1"/>
</dbReference>
<dbReference type="Gene3D" id="3.40.50.720">
    <property type="entry name" value="NAD(P)-binding Rossmann-like Domain"/>
    <property type="match status" value="1"/>
</dbReference>
<dbReference type="InterPro" id="IPR020904">
    <property type="entry name" value="Sc_DH/Rdtase_CS"/>
</dbReference>